<keyword evidence="4" id="KW-0732">Signal</keyword>
<dbReference type="GO" id="GO:0007155">
    <property type="term" value="P:cell adhesion"/>
    <property type="evidence" value="ECO:0007669"/>
    <property type="project" value="UniProtKB-KW"/>
</dbReference>
<dbReference type="OMA" id="DLPNVHQ"/>
<dbReference type="SMART" id="SM00327">
    <property type="entry name" value="VWA"/>
    <property type="match status" value="8"/>
</dbReference>
<feature type="domain" description="VWFA" evidence="8">
    <location>
        <begin position="1342"/>
        <end position="1513"/>
    </location>
</feature>
<proteinExistence type="predicted"/>
<dbReference type="PANTHER" id="PTHR24020:SF13">
    <property type="entry name" value="COLLAGEN ALPHA-3(VI) CHAIN"/>
    <property type="match status" value="1"/>
</dbReference>
<dbReference type="InterPro" id="IPR002035">
    <property type="entry name" value="VWF_A"/>
</dbReference>
<evidence type="ECO:0000256" key="4">
    <source>
        <dbReference type="ARBA" id="ARBA00022729"/>
    </source>
</evidence>
<feature type="domain" description="VWFA" evidence="8">
    <location>
        <begin position="963"/>
        <end position="1135"/>
    </location>
</feature>
<keyword evidence="5" id="KW-0677">Repeat</keyword>
<dbReference type="SUPFAM" id="SSF53300">
    <property type="entry name" value="vWA-like"/>
    <property type="match status" value="8"/>
</dbReference>
<dbReference type="FunFam" id="3.40.50.410:FF:000003">
    <property type="entry name" value="Collagen type VI alpha 3 chain"/>
    <property type="match status" value="8"/>
</dbReference>
<reference evidence="9" key="3">
    <citation type="submission" date="2025-09" db="UniProtKB">
        <authorList>
            <consortium name="Ensembl"/>
        </authorList>
    </citation>
    <scope>IDENTIFICATION</scope>
</reference>
<evidence type="ECO:0000256" key="3">
    <source>
        <dbReference type="ARBA" id="ARBA00022530"/>
    </source>
</evidence>
<keyword evidence="2" id="KW-0964">Secreted</keyword>
<feature type="domain" description="VWFA" evidence="8">
    <location>
        <begin position="765"/>
        <end position="937"/>
    </location>
</feature>
<keyword evidence="3" id="KW-0272">Extracellular matrix</keyword>
<evidence type="ECO:0000313" key="9">
    <source>
        <dbReference type="Ensembl" id="ENSELUP00000078076.2"/>
    </source>
</evidence>
<dbReference type="Pfam" id="PF00092">
    <property type="entry name" value="VWA"/>
    <property type="match status" value="8"/>
</dbReference>
<feature type="domain" description="VWFA" evidence="8">
    <location>
        <begin position="23"/>
        <end position="160"/>
    </location>
</feature>
<dbReference type="Proteomes" id="UP000265140">
    <property type="component" value="Chromosome 16"/>
</dbReference>
<organism evidence="9 10">
    <name type="scientific">Esox lucius</name>
    <name type="common">Northern pike</name>
    <dbReference type="NCBI Taxonomy" id="8010"/>
    <lineage>
        <taxon>Eukaryota</taxon>
        <taxon>Metazoa</taxon>
        <taxon>Chordata</taxon>
        <taxon>Craniata</taxon>
        <taxon>Vertebrata</taxon>
        <taxon>Euteleostomi</taxon>
        <taxon>Actinopterygii</taxon>
        <taxon>Neopterygii</taxon>
        <taxon>Teleostei</taxon>
        <taxon>Protacanthopterygii</taxon>
        <taxon>Esociformes</taxon>
        <taxon>Esocidae</taxon>
        <taxon>Esox</taxon>
    </lineage>
</organism>
<dbReference type="GO" id="GO:0005615">
    <property type="term" value="C:extracellular space"/>
    <property type="evidence" value="ECO:0007669"/>
    <property type="project" value="TreeGrafter"/>
</dbReference>
<evidence type="ECO:0000256" key="7">
    <source>
        <dbReference type="ARBA" id="ARBA00023119"/>
    </source>
</evidence>
<dbReference type="InterPro" id="IPR050525">
    <property type="entry name" value="ECM_Assembly_Org"/>
</dbReference>
<protein>
    <recommendedName>
        <fullName evidence="8">VWFA domain-containing protein</fullName>
    </recommendedName>
</protein>
<reference evidence="9" key="1">
    <citation type="submission" date="2020-02" db="EMBL/GenBank/DDBJ databases">
        <title>Esox lucius (northern pike) genome, fEsoLuc1, primary haplotype.</title>
        <authorList>
            <person name="Myers G."/>
            <person name="Karagic N."/>
            <person name="Meyer A."/>
            <person name="Pippel M."/>
            <person name="Reichard M."/>
            <person name="Winkler S."/>
            <person name="Tracey A."/>
            <person name="Sims Y."/>
            <person name="Howe K."/>
            <person name="Rhie A."/>
            <person name="Formenti G."/>
            <person name="Durbin R."/>
            <person name="Fedrigo O."/>
            <person name="Jarvis E.D."/>
        </authorList>
    </citation>
    <scope>NUCLEOTIDE SEQUENCE [LARGE SCALE GENOMIC DNA]</scope>
</reference>
<feature type="domain" description="VWFA" evidence="8">
    <location>
        <begin position="579"/>
        <end position="760"/>
    </location>
</feature>
<evidence type="ECO:0000256" key="6">
    <source>
        <dbReference type="ARBA" id="ARBA00022889"/>
    </source>
</evidence>
<evidence type="ECO:0000313" key="10">
    <source>
        <dbReference type="Proteomes" id="UP000265140"/>
    </source>
</evidence>
<dbReference type="InParanoid" id="A0A6Q2ZJV3"/>
<evidence type="ECO:0000256" key="2">
    <source>
        <dbReference type="ARBA" id="ARBA00022525"/>
    </source>
</evidence>
<keyword evidence="10" id="KW-1185">Reference proteome</keyword>
<evidence type="ECO:0000256" key="1">
    <source>
        <dbReference type="ARBA" id="ARBA00004498"/>
    </source>
</evidence>
<gene>
    <name evidence="9" type="primary">COL6A3</name>
</gene>
<sequence length="1574" mass="173376">GSPPVCQRQRLYCLLWNRAPSRDVVFLLDGSDDTRAGFPAMRDFVQRVVETLAVDENKDRVALVQYSRDPAAQFYLNTFNTKDDIVNTVRGLRHKGGRPLNTGAALQYVRDDIFTASSGSRSLQGIPQMLILLSGGRSNDNVDVSASALKESGVLIFGIGTRNSKTQIFQSGFPKSNVDLFSLLFHIRLVDKSIARKDVVFLLDGSDGTRSGFPAMRDFVQRVVEKLTVEENRDRVSVVQYSREPEANFYLNTYTTKENVVDAVTGLRHKGGRPLNTGAALQYVRDNVFTASSGSRRLDGVPQLLILLSGGRSFDNVDTPAAALKELGVKVFAIGTRSSDSREMQRISQDPSQAMSVSDFTDLPSIQQQLLSSTDLCNLCLFSVDLETARKDVVFLLDGSDGTRSGFPAMRDFVQRVVEKLTVEENRDRVSVVQYSREPEANFYLNTYTTKENVVDAVTGLRHKGGRPLNTGAALQYVRDNVFTASSGSRRLDGVPQLLILLSGGRSFDNVDTPAAALKELGVKVFAVGTRSSDIRELQKISYDPSFALSVSEFTDLPNVHQQLISVLGTVIVRAPSRDVVFLLDGSDDTRAGFPAMRDFVQRVVETLAVDENKDRVALVQYSRDPAAQFYLNTFNTKDDIVNTVRGLRHKGGRPLNTGAALQYVRDDIFTASSGSRSLQGIPQMLILLSGGRSNDNVDVSASALKESGVLIFGIGTQNSSREVERIVTDPKTQIFQSGFPKSNVDLFSLLFHIRLVDKSIARKDVVFLLDGSDGTRSGFPAMRDFVQRVVEKLTVEENRDRVSVVQYSREPEANFYLNTYTTKENVVDAVTGLRHKGGRPLNTGAALQYVRDNVFTASSGSRRLDGVPQLLILLSGGRSFDNVDTPAAALKELGVKVFAIGTRSSDSREMQRISQDPSQAMSVSDFTDLPSIQQQLLSSVETVTDLCNLCLFSVDLETARKDVVFLLDGSDGTRSGFPAMRDFVQRVVEKLTVEENRDRVSVVQYSREPEANFYLNTYTTKENVVDAVTGLRHKGGRPLNTGAALQYVRDNVFTASSGSRRLDGVPQLLILLSGGRSFDNVDTPAAALKELGVKVFAIGTRSSDSREMQRISQDPSHAMSVSDFTDLPSIQQQLLSSTDLCNLCLFSVDLETARKDVVFLLDGSDGTRSGFPAMRDFVQRVVEKLTVEENRDRVSVVQYSREPEANFYLNTYTTKENVVDAVTGLRHKGGRPLNTGAALQYVRDNVFTASSGSRRLDGVPQLLILLSGGRSFDNVDTPAAALKELGVKVFAVGTRSSDIRELQKISYDPSFALSVSEFTDLPNVHQQLISVLVESRAPSRDVVFLLDGSDGTRAGFPAMRDFVQRVVETLAVDENKDRVALVQYSRDPAAQFYLNTFNTKDDIVNTVRGLRHKGGRPLNTGAALQYVRDNIFTASSGSRSLQGIPQMLILLSGGRSNDNVDVSASALKESGVLIFGIGTQNSSREVERIVTDPSYSQSVSEFTDIARVQESLVSRCLQLEQGALIAEKCRGYHKIPVTQCLSRISQTFRASSSNCYPLWKQWLLELLQKPQKF</sequence>
<evidence type="ECO:0000259" key="8">
    <source>
        <dbReference type="PROSITE" id="PS50234"/>
    </source>
</evidence>
<dbReference type="Gene3D" id="3.40.50.410">
    <property type="entry name" value="von Willebrand factor, type A domain"/>
    <property type="match status" value="8"/>
</dbReference>
<dbReference type="PANTHER" id="PTHR24020">
    <property type="entry name" value="COLLAGEN ALPHA"/>
    <property type="match status" value="1"/>
</dbReference>
<dbReference type="PROSITE" id="PS50234">
    <property type="entry name" value="VWFA"/>
    <property type="match status" value="8"/>
</dbReference>
<dbReference type="Ensembl" id="ENSELUT00000079949.2">
    <property type="protein sequence ID" value="ENSELUP00000078076.2"/>
    <property type="gene ID" value="ENSELUG00000027124.2"/>
</dbReference>
<keyword evidence="6" id="KW-0130">Cell adhesion</keyword>
<feature type="domain" description="VWFA" evidence="8">
    <location>
        <begin position="392"/>
        <end position="564"/>
    </location>
</feature>
<dbReference type="Bgee" id="ENSELUG00000027124">
    <property type="expression patterns" value="Expressed in nose and 2 other cell types or tissues"/>
</dbReference>
<evidence type="ECO:0000256" key="5">
    <source>
        <dbReference type="ARBA" id="ARBA00022737"/>
    </source>
</evidence>
<name>A0A6Q2ZJV3_ESOLU</name>
<feature type="domain" description="VWFA" evidence="8">
    <location>
        <begin position="1157"/>
        <end position="1329"/>
    </location>
</feature>
<dbReference type="InterPro" id="IPR036465">
    <property type="entry name" value="vWFA_dom_sf"/>
</dbReference>
<dbReference type="GO" id="GO:0005581">
    <property type="term" value="C:collagen trimer"/>
    <property type="evidence" value="ECO:0007669"/>
    <property type="project" value="UniProtKB-KW"/>
</dbReference>
<accession>A0A6Q2ZJV3</accession>
<feature type="domain" description="VWFA" evidence="8">
    <location>
        <begin position="198"/>
        <end position="370"/>
    </location>
</feature>
<keyword evidence="7" id="KW-0176">Collagen</keyword>
<dbReference type="GeneTree" id="ENSGT00940000156462"/>
<comment type="subcellular location">
    <subcellularLocation>
        <location evidence="1">Secreted</location>
        <location evidence="1">Extracellular space</location>
        <location evidence="1">Extracellular matrix</location>
    </subcellularLocation>
</comment>
<reference evidence="9" key="2">
    <citation type="submission" date="2025-08" db="UniProtKB">
        <authorList>
            <consortium name="Ensembl"/>
        </authorList>
    </citation>
    <scope>IDENTIFICATION</scope>
</reference>